<dbReference type="OMA" id="GFSHVRE"/>
<sequence length="673" mass="73746">MPCHGRSQTPLERFAESLQTPQGQESEEAIPMLFPMYTVPLEELLRMEEVRPHEHLKARGLVVQFDASMGRAAFVSHQWVGGDHPDPQRKQLKVLQEALQHVMGDLTRIPMDVVTEGTAPTSRDLSTREFRQWPLFLWYDYFSCPQLEHVSQSHPSAEGAFCSELSKAVDSIPVFSPCTWAERGWCRVERTVRELSETGSWVMVKSAKNLEVVATPVTSYGGSPGEGTFTVAEDRGKLVPVLLQVLRRRLLHDLRAQDLVAYRLLLNLQSIHLRGLPAEPLQDLVPGFEADASRDPLTLAVARFLHQNGFSHVREVDRVGWSPLCYASLNGDPMLVRGLLEQRASPNERTTKEQPHSGIPKGVSVLAIAATFRHNAAVQLLVDAKVRFLHQNGFSHVREVDRVGWSPLCYASLNGDPMLVRGLLEQRASPNERTTKEQPHSGIPKGVSVLAIAATFRHNAAVQLLVDAKAKVDVGTNPAVTSAALGNNAEGIRILCNAGGSPHAKNSAGLSAFDIACAIGSAAAVEELLVQSGYGMTLRCTAHLVDRLIIARADVDEQLMQPFLSLLGIVWAALSLRHRFGHSSTLSRTAYHSHGATPLMFAVLTGQYEGAAALIAAGARLDLRNGRGRTALDLGRELRAPDFLMEALEGRPAVCRRMAFVATAKSYLETVSF</sequence>
<accession>A0A1Q9CW58</accession>
<dbReference type="EMBL" id="LSRX01000876">
    <property type="protein sequence ID" value="OLP87173.1"/>
    <property type="molecule type" value="Genomic_DNA"/>
</dbReference>
<evidence type="ECO:0000313" key="5">
    <source>
        <dbReference type="EMBL" id="OLP87173.1"/>
    </source>
</evidence>
<dbReference type="OrthoDB" id="408248at2759"/>
<dbReference type="PROSITE" id="PS50297">
    <property type="entry name" value="ANK_REP_REGION"/>
    <property type="match status" value="1"/>
</dbReference>
<evidence type="ECO:0000256" key="3">
    <source>
        <dbReference type="PROSITE-ProRule" id="PRU00023"/>
    </source>
</evidence>
<gene>
    <name evidence="5" type="primary">ANKRD17</name>
    <name evidence="5" type="ORF">AK812_SmicGene31638</name>
</gene>
<evidence type="ECO:0000313" key="6">
    <source>
        <dbReference type="Proteomes" id="UP000186817"/>
    </source>
</evidence>
<dbReference type="AlphaFoldDB" id="A0A1Q9CW58"/>
<organism evidence="5 6">
    <name type="scientific">Symbiodinium microadriaticum</name>
    <name type="common">Dinoflagellate</name>
    <name type="synonym">Zooxanthella microadriatica</name>
    <dbReference type="NCBI Taxonomy" id="2951"/>
    <lineage>
        <taxon>Eukaryota</taxon>
        <taxon>Sar</taxon>
        <taxon>Alveolata</taxon>
        <taxon>Dinophyceae</taxon>
        <taxon>Suessiales</taxon>
        <taxon>Symbiodiniaceae</taxon>
        <taxon>Symbiodinium</taxon>
    </lineage>
</organism>
<dbReference type="PANTHER" id="PTHR24171">
    <property type="entry name" value="ANKYRIN REPEAT DOMAIN-CONTAINING PROTEIN 39-RELATED"/>
    <property type="match status" value="1"/>
</dbReference>
<dbReference type="Proteomes" id="UP000186817">
    <property type="component" value="Unassembled WGS sequence"/>
</dbReference>
<dbReference type="Gene3D" id="1.25.40.20">
    <property type="entry name" value="Ankyrin repeat-containing domain"/>
    <property type="match status" value="3"/>
</dbReference>
<keyword evidence="1" id="KW-0677">Repeat</keyword>
<feature type="compositionally biased region" description="Polar residues" evidence="4">
    <location>
        <begin position="1"/>
        <end position="10"/>
    </location>
</feature>
<feature type="region of interest" description="Disordered" evidence="4">
    <location>
        <begin position="1"/>
        <end position="27"/>
    </location>
</feature>
<dbReference type="SMART" id="SM00248">
    <property type="entry name" value="ANK"/>
    <property type="match status" value="7"/>
</dbReference>
<dbReference type="PROSITE" id="PS50088">
    <property type="entry name" value="ANK_REPEAT"/>
    <property type="match status" value="1"/>
</dbReference>
<proteinExistence type="predicted"/>
<dbReference type="InterPro" id="IPR002110">
    <property type="entry name" value="Ankyrin_rpt"/>
</dbReference>
<evidence type="ECO:0000256" key="2">
    <source>
        <dbReference type="ARBA" id="ARBA00023043"/>
    </source>
</evidence>
<comment type="caution">
    <text evidence="5">The sequence shown here is derived from an EMBL/GenBank/DDBJ whole genome shotgun (WGS) entry which is preliminary data.</text>
</comment>
<keyword evidence="6" id="KW-1185">Reference proteome</keyword>
<protein>
    <submittedName>
        <fullName evidence="5">Ankyrin repeat domain-containing protein 17</fullName>
    </submittedName>
</protein>
<dbReference type="InterPro" id="IPR036770">
    <property type="entry name" value="Ankyrin_rpt-contain_sf"/>
</dbReference>
<name>A0A1Q9CW58_SYMMI</name>
<dbReference type="SUPFAM" id="SSF48403">
    <property type="entry name" value="Ankyrin repeat"/>
    <property type="match status" value="1"/>
</dbReference>
<keyword evidence="2 3" id="KW-0040">ANK repeat</keyword>
<reference evidence="5 6" key="1">
    <citation type="submission" date="2016-02" db="EMBL/GenBank/DDBJ databases">
        <title>Genome analysis of coral dinoflagellate symbionts highlights evolutionary adaptations to a symbiotic lifestyle.</title>
        <authorList>
            <person name="Aranda M."/>
            <person name="Li Y."/>
            <person name="Liew Y.J."/>
            <person name="Baumgarten S."/>
            <person name="Simakov O."/>
            <person name="Wilson M."/>
            <person name="Piel J."/>
            <person name="Ashoor H."/>
            <person name="Bougouffa S."/>
            <person name="Bajic V.B."/>
            <person name="Ryu T."/>
            <person name="Ravasi T."/>
            <person name="Bayer T."/>
            <person name="Micklem G."/>
            <person name="Kim H."/>
            <person name="Bhak J."/>
            <person name="Lajeunesse T.C."/>
            <person name="Voolstra C.R."/>
        </authorList>
    </citation>
    <scope>NUCLEOTIDE SEQUENCE [LARGE SCALE GENOMIC DNA]</scope>
    <source>
        <strain evidence="5 6">CCMP2467</strain>
    </source>
</reference>
<evidence type="ECO:0000256" key="1">
    <source>
        <dbReference type="ARBA" id="ARBA00022737"/>
    </source>
</evidence>
<evidence type="ECO:0000256" key="4">
    <source>
        <dbReference type="SAM" id="MobiDB-lite"/>
    </source>
</evidence>
<feature type="repeat" description="ANK" evidence="3">
    <location>
        <begin position="594"/>
        <end position="626"/>
    </location>
</feature>